<evidence type="ECO:0000313" key="1">
    <source>
        <dbReference type="EMBL" id="MBB6560073.1"/>
    </source>
</evidence>
<sequence length="180" mass="20238">MSKFLSQPMTSYSLLSWYLQPSAGTQTWDKMNHNFLRAILLIALIPTALSAQPSSVLLLGEGRDNVMQNWEVPREKWRAQSKWTPSSAGPPPLSIAKAVEASELWLRKRHPDLKKLQVSQIVLRMQSTSGSGTEDGWFYRVEFQPIVAGKKVWGADLVAVVLFDGTLVEPRTEPYTSPRN</sequence>
<organism evidence="1 2">
    <name type="scientific">Acidovorax soli</name>
    <dbReference type="NCBI Taxonomy" id="592050"/>
    <lineage>
        <taxon>Bacteria</taxon>
        <taxon>Pseudomonadati</taxon>
        <taxon>Pseudomonadota</taxon>
        <taxon>Betaproteobacteria</taxon>
        <taxon>Burkholderiales</taxon>
        <taxon>Comamonadaceae</taxon>
        <taxon>Acidovorax</taxon>
    </lineage>
</organism>
<proteinExistence type="predicted"/>
<comment type="caution">
    <text evidence="1">The sequence shown here is derived from an EMBL/GenBank/DDBJ whole genome shotgun (WGS) entry which is preliminary data.</text>
</comment>
<dbReference type="EMBL" id="JACHLK010000004">
    <property type="protein sequence ID" value="MBB6560073.1"/>
    <property type="molecule type" value="Genomic_DNA"/>
</dbReference>
<dbReference type="AlphaFoldDB" id="A0A7X0PDU0"/>
<name>A0A7X0PDU0_9BURK</name>
<gene>
    <name evidence="1" type="ORF">HNP48_002745</name>
</gene>
<dbReference type="Proteomes" id="UP000575083">
    <property type="component" value="Unassembled WGS sequence"/>
</dbReference>
<keyword evidence="2" id="KW-1185">Reference proteome</keyword>
<accession>A0A7X0PDU0</accession>
<reference evidence="1 2" key="1">
    <citation type="submission" date="2020-08" db="EMBL/GenBank/DDBJ databases">
        <title>Functional genomics of gut bacteria from endangered species of beetles.</title>
        <authorList>
            <person name="Carlos-Shanley C."/>
        </authorList>
    </citation>
    <scope>NUCLEOTIDE SEQUENCE [LARGE SCALE GENOMIC DNA]</scope>
    <source>
        <strain evidence="1 2">S00198</strain>
    </source>
</reference>
<protein>
    <submittedName>
        <fullName evidence="1">Uncharacterized protein</fullName>
    </submittedName>
</protein>
<evidence type="ECO:0000313" key="2">
    <source>
        <dbReference type="Proteomes" id="UP000575083"/>
    </source>
</evidence>